<dbReference type="SUPFAM" id="SSF56935">
    <property type="entry name" value="Porins"/>
    <property type="match status" value="1"/>
</dbReference>
<dbReference type="Pfam" id="PF07715">
    <property type="entry name" value="Plug"/>
    <property type="match status" value="1"/>
</dbReference>
<evidence type="ECO:0000313" key="10">
    <source>
        <dbReference type="Proteomes" id="UP000615760"/>
    </source>
</evidence>
<organism evidence="9 10">
    <name type="scientific">Flavobacterium suaedae</name>
    <dbReference type="NCBI Taxonomy" id="1767027"/>
    <lineage>
        <taxon>Bacteria</taxon>
        <taxon>Pseudomonadati</taxon>
        <taxon>Bacteroidota</taxon>
        <taxon>Flavobacteriia</taxon>
        <taxon>Flavobacteriales</taxon>
        <taxon>Flavobacteriaceae</taxon>
        <taxon>Flavobacterium</taxon>
    </lineage>
</organism>
<evidence type="ECO:0000256" key="1">
    <source>
        <dbReference type="ARBA" id="ARBA00004571"/>
    </source>
</evidence>
<dbReference type="InterPro" id="IPR037066">
    <property type="entry name" value="Plug_dom_sf"/>
</dbReference>
<sequence length="850" mass="97796">MKVSIKNLLIFSTVFFFVVRAYGQDEVKSIALKQILDTIAKQHSVKFSYTEKDVFGHSIFPPEKRIPLKAKLVYITNRTNLFFKEINEYIVVYKNATVRKKRFCAYITDEFGNAIENVSVQFNESESIVSGIDGYFEINSSSLPKKLYIGHLGYIPTVIEPKESDGDCLQIILGLNIIELDEIITERYLTTGISKKKDGSFNISPEKFGILPGLIEPDVLQTMQQLPGIMSIDETVSNINVRGGTHDQNLFMWNGIRLFQTGHFFGLISAINPNIAYDVKISKNGTSAFYGESVSSVVDISSRTEHIEDGSTTIGSNMINTDFYTKFKLSDSANLELSARRSFTDFLDLPTYSKYSERIFQNTVVTELANSTDVNYKSDKEFYFYDFTGQYHKKIGERSDLYLHVLGINNRLDFTQGTIDNANVITTVSNLDQETYGGSAGFKTNWNETHSTSFDVYGSLYNVYSTNQSIETNETTKQENKVYDGGFRIRNSNTLAPMFTLHSGYQFNSTKIENTDEVNETMTMLANNRTLNQILRTHALIGELEYAPEKEKIYVRSGLRFNYIEQLKTIYIEPRLQFNYMFDGAWQVELLAESKSQTISQVVELQGDFLGLEKRRWVLANDIDVPVQRSKQFSAGVTFKDRGWLVSLDNFYKTVDGITTYGQAFQDQLQQVQSKGSYKVYGTEFLVQKQFKNFYTWLSYTWNNNTYRFDDVEPEKFSNSFEISHTINTAAIYEWYNFKIALGSKWFTGHPYTKPVLNIPVYDNNGNPSIFYDYPNSYNIASFFQVNFSASYRWDIKPKVRLQFGLSILNIFNRENIINRYYRINNQEDIEVINTFALQRTPNALIRLSF</sequence>
<evidence type="ECO:0000256" key="2">
    <source>
        <dbReference type="ARBA" id="ARBA00022448"/>
    </source>
</evidence>
<dbReference type="PROSITE" id="PS52016">
    <property type="entry name" value="TONB_DEPENDENT_REC_3"/>
    <property type="match status" value="1"/>
</dbReference>
<feature type="domain" description="TonB-dependent receptor plug" evidence="8">
    <location>
        <begin position="219"/>
        <end position="293"/>
    </location>
</feature>
<evidence type="ECO:0000256" key="4">
    <source>
        <dbReference type="ARBA" id="ARBA00022692"/>
    </source>
</evidence>
<protein>
    <recommendedName>
        <fullName evidence="8">TonB-dependent receptor plug domain-containing protein</fullName>
    </recommendedName>
</protein>
<proteinExistence type="inferred from homology"/>
<dbReference type="RefSeq" id="WP_188620209.1">
    <property type="nucleotide sequence ID" value="NZ_BMJE01000002.1"/>
</dbReference>
<evidence type="ECO:0000256" key="7">
    <source>
        <dbReference type="PROSITE-ProRule" id="PRU01360"/>
    </source>
</evidence>
<dbReference type="InterPro" id="IPR036942">
    <property type="entry name" value="Beta-barrel_TonB_sf"/>
</dbReference>
<dbReference type="InterPro" id="IPR012910">
    <property type="entry name" value="Plug_dom"/>
</dbReference>
<name>A0ABQ1JRQ4_9FLAO</name>
<keyword evidence="10" id="KW-1185">Reference proteome</keyword>
<evidence type="ECO:0000259" key="8">
    <source>
        <dbReference type="Pfam" id="PF07715"/>
    </source>
</evidence>
<keyword evidence="4 7" id="KW-0812">Transmembrane</keyword>
<keyword evidence="5 7" id="KW-0472">Membrane</keyword>
<evidence type="ECO:0000313" key="9">
    <source>
        <dbReference type="EMBL" id="GGB72599.1"/>
    </source>
</evidence>
<dbReference type="Proteomes" id="UP000615760">
    <property type="component" value="Unassembled WGS sequence"/>
</dbReference>
<reference evidence="10" key="1">
    <citation type="journal article" date="2019" name="Int. J. Syst. Evol. Microbiol.">
        <title>The Global Catalogue of Microorganisms (GCM) 10K type strain sequencing project: providing services to taxonomists for standard genome sequencing and annotation.</title>
        <authorList>
            <consortium name="The Broad Institute Genomics Platform"/>
            <consortium name="The Broad Institute Genome Sequencing Center for Infectious Disease"/>
            <person name="Wu L."/>
            <person name="Ma J."/>
        </authorList>
    </citation>
    <scope>NUCLEOTIDE SEQUENCE [LARGE SCALE GENOMIC DNA]</scope>
    <source>
        <strain evidence="10">CGMCC 1.15461</strain>
    </source>
</reference>
<evidence type="ECO:0000256" key="6">
    <source>
        <dbReference type="ARBA" id="ARBA00023237"/>
    </source>
</evidence>
<comment type="caution">
    <text evidence="9">The sequence shown here is derived from an EMBL/GenBank/DDBJ whole genome shotgun (WGS) entry which is preliminary data.</text>
</comment>
<keyword evidence="2 7" id="KW-0813">Transport</keyword>
<gene>
    <name evidence="9" type="ORF">GCM10007424_10680</name>
</gene>
<keyword evidence="3 7" id="KW-1134">Transmembrane beta strand</keyword>
<keyword evidence="6 7" id="KW-0998">Cell outer membrane</keyword>
<dbReference type="InterPro" id="IPR039426">
    <property type="entry name" value="TonB-dep_rcpt-like"/>
</dbReference>
<accession>A0ABQ1JRQ4</accession>
<dbReference type="EMBL" id="BMJE01000002">
    <property type="protein sequence ID" value="GGB72599.1"/>
    <property type="molecule type" value="Genomic_DNA"/>
</dbReference>
<comment type="subcellular location">
    <subcellularLocation>
        <location evidence="1 7">Cell outer membrane</location>
        <topology evidence="1 7">Multi-pass membrane protein</topology>
    </subcellularLocation>
</comment>
<dbReference type="Gene3D" id="2.170.130.10">
    <property type="entry name" value="TonB-dependent receptor, plug domain"/>
    <property type="match status" value="1"/>
</dbReference>
<evidence type="ECO:0000256" key="5">
    <source>
        <dbReference type="ARBA" id="ARBA00023136"/>
    </source>
</evidence>
<evidence type="ECO:0000256" key="3">
    <source>
        <dbReference type="ARBA" id="ARBA00022452"/>
    </source>
</evidence>
<dbReference type="Gene3D" id="2.40.170.20">
    <property type="entry name" value="TonB-dependent receptor, beta-barrel domain"/>
    <property type="match status" value="1"/>
</dbReference>
<comment type="similarity">
    <text evidence="7">Belongs to the TonB-dependent receptor family.</text>
</comment>